<sequence length="80" mass="9322">MKAGAGKAREFPWDQVMALGFGLLRLSPDAFWAMTPREFERAMSMYTRRAEEAPRREDLAALMRSFPDTPENKERAWLRT</sequence>
<name>A0A2P7SFR2_9HYPH</name>
<dbReference type="InterPro" id="IPR011739">
    <property type="entry name" value="GTA_rcc01693"/>
</dbReference>
<evidence type="ECO:0000313" key="2">
    <source>
        <dbReference type="Proteomes" id="UP000240653"/>
    </source>
</evidence>
<comment type="caution">
    <text evidence="1">The sequence shown here is derived from an EMBL/GenBank/DDBJ whole genome shotgun (WGS) entry which is preliminary data.</text>
</comment>
<accession>A0A2P7SFR2</accession>
<reference evidence="1 2" key="1">
    <citation type="submission" date="2018-03" db="EMBL/GenBank/DDBJ databases">
        <title>The draft genome of Mesorhizobium soli JCM 19897.</title>
        <authorList>
            <person name="Li L."/>
            <person name="Liu L."/>
            <person name="Liang L."/>
            <person name="Wang T."/>
            <person name="Zhang X."/>
        </authorList>
    </citation>
    <scope>NUCLEOTIDE SEQUENCE [LARGE SCALE GENOMIC DNA]</scope>
    <source>
        <strain evidence="1 2">JCM 19897</strain>
    </source>
</reference>
<dbReference type="RefSeq" id="WP_106723765.1">
    <property type="nucleotide sequence ID" value="NZ_PXYL01000004.1"/>
</dbReference>
<dbReference type="OrthoDB" id="7582980at2"/>
<evidence type="ECO:0008006" key="3">
    <source>
        <dbReference type="Google" id="ProtNLM"/>
    </source>
</evidence>
<dbReference type="NCBIfam" id="TIGR02216">
    <property type="entry name" value="phage_TIGR02216"/>
    <property type="match status" value="1"/>
</dbReference>
<keyword evidence="2" id="KW-1185">Reference proteome</keyword>
<dbReference type="Proteomes" id="UP000240653">
    <property type="component" value="Unassembled WGS sequence"/>
</dbReference>
<dbReference type="AlphaFoldDB" id="A0A2P7SFR2"/>
<dbReference type="Pfam" id="PF09550">
    <property type="entry name" value="Phage_TAC_6"/>
    <property type="match status" value="1"/>
</dbReference>
<gene>
    <name evidence="1" type="ORF">C7I85_09695</name>
</gene>
<organism evidence="1 2">
    <name type="scientific">Pseudaminobacter soli</name>
    <name type="common">ex Li et al. 2025</name>
    <dbReference type="NCBI Taxonomy" id="1295366"/>
    <lineage>
        <taxon>Bacteria</taxon>
        <taxon>Pseudomonadati</taxon>
        <taxon>Pseudomonadota</taxon>
        <taxon>Alphaproteobacteria</taxon>
        <taxon>Hyphomicrobiales</taxon>
        <taxon>Phyllobacteriaceae</taxon>
        <taxon>Pseudaminobacter</taxon>
    </lineage>
</organism>
<proteinExistence type="predicted"/>
<dbReference type="EMBL" id="PXYL01000004">
    <property type="protein sequence ID" value="PSJ61339.1"/>
    <property type="molecule type" value="Genomic_DNA"/>
</dbReference>
<dbReference type="InterPro" id="IPR019056">
    <property type="entry name" value="Phage_TAC_6"/>
</dbReference>
<evidence type="ECO:0000313" key="1">
    <source>
        <dbReference type="EMBL" id="PSJ61339.1"/>
    </source>
</evidence>
<protein>
    <recommendedName>
        <fullName evidence="3">Phage tail assembly chaperone</fullName>
    </recommendedName>
</protein>